<keyword evidence="3 5" id="KW-1133">Transmembrane helix</keyword>
<dbReference type="EMBL" id="JARTFS010000018">
    <property type="protein sequence ID" value="MED4403638.1"/>
    <property type="molecule type" value="Genomic_DNA"/>
</dbReference>
<comment type="caution">
    <text evidence="6">The sequence shown here is derived from an EMBL/GenBank/DDBJ whole genome shotgun (WGS) entry which is preliminary data.</text>
</comment>
<reference evidence="6 7" key="1">
    <citation type="submission" date="2023-03" db="EMBL/GenBank/DDBJ databases">
        <title>Bacillus Genome Sequencing.</title>
        <authorList>
            <person name="Dunlap C."/>
        </authorList>
    </citation>
    <scope>NUCLEOTIDE SEQUENCE [LARGE SCALE GENOMIC DNA]</scope>
    <source>
        <strain evidence="6 7">NRS-1717</strain>
    </source>
</reference>
<evidence type="ECO:0000256" key="2">
    <source>
        <dbReference type="ARBA" id="ARBA00022692"/>
    </source>
</evidence>
<evidence type="ECO:0000313" key="6">
    <source>
        <dbReference type="EMBL" id="MED4403638.1"/>
    </source>
</evidence>
<name>A0ABU6P3Y7_9BACI</name>
<feature type="transmembrane region" description="Helical" evidence="5">
    <location>
        <begin position="97"/>
        <end position="117"/>
    </location>
</feature>
<feature type="transmembrane region" description="Helical" evidence="5">
    <location>
        <begin position="258"/>
        <end position="280"/>
    </location>
</feature>
<dbReference type="InterPro" id="IPR038770">
    <property type="entry name" value="Na+/solute_symporter_sf"/>
</dbReference>
<evidence type="ECO:0000256" key="4">
    <source>
        <dbReference type="ARBA" id="ARBA00023136"/>
    </source>
</evidence>
<evidence type="ECO:0000256" key="5">
    <source>
        <dbReference type="SAM" id="Phobius"/>
    </source>
</evidence>
<feature type="transmembrane region" description="Helical" evidence="5">
    <location>
        <begin position="124"/>
        <end position="142"/>
    </location>
</feature>
<evidence type="ECO:0000313" key="7">
    <source>
        <dbReference type="Proteomes" id="UP001342826"/>
    </source>
</evidence>
<dbReference type="PANTHER" id="PTHR10361">
    <property type="entry name" value="SODIUM-BILE ACID COTRANSPORTER"/>
    <property type="match status" value="1"/>
</dbReference>
<evidence type="ECO:0000256" key="3">
    <source>
        <dbReference type="ARBA" id="ARBA00022989"/>
    </source>
</evidence>
<feature type="transmembrane region" description="Helical" evidence="5">
    <location>
        <begin position="191"/>
        <end position="213"/>
    </location>
</feature>
<proteinExistence type="predicted"/>
<dbReference type="GeneID" id="301139846"/>
<dbReference type="RefSeq" id="WP_066225850.1">
    <property type="nucleotide sequence ID" value="NZ_JARTFQ010000006.1"/>
</dbReference>
<feature type="transmembrane region" description="Helical" evidence="5">
    <location>
        <begin position="37"/>
        <end position="56"/>
    </location>
</feature>
<feature type="transmembrane region" description="Helical" evidence="5">
    <location>
        <begin position="162"/>
        <end position="179"/>
    </location>
</feature>
<feature type="transmembrane region" description="Helical" evidence="5">
    <location>
        <begin position="286"/>
        <end position="306"/>
    </location>
</feature>
<keyword evidence="7" id="KW-1185">Reference proteome</keyword>
<organism evidence="6 7">
    <name type="scientific">Metabacillus fastidiosus</name>
    <dbReference type="NCBI Taxonomy" id="1458"/>
    <lineage>
        <taxon>Bacteria</taxon>
        <taxon>Bacillati</taxon>
        <taxon>Bacillota</taxon>
        <taxon>Bacilli</taxon>
        <taxon>Bacillales</taxon>
        <taxon>Bacillaceae</taxon>
        <taxon>Metabacillus</taxon>
    </lineage>
</organism>
<dbReference type="PANTHER" id="PTHR10361:SF28">
    <property type="entry name" value="P3 PROTEIN-RELATED"/>
    <property type="match status" value="1"/>
</dbReference>
<dbReference type="InterPro" id="IPR004710">
    <property type="entry name" value="Bilac:Na_transpt"/>
</dbReference>
<dbReference type="Gene3D" id="1.20.1530.20">
    <property type="match status" value="1"/>
</dbReference>
<feature type="transmembrane region" description="Helical" evidence="5">
    <location>
        <begin position="68"/>
        <end position="91"/>
    </location>
</feature>
<evidence type="ECO:0000256" key="1">
    <source>
        <dbReference type="ARBA" id="ARBA00004141"/>
    </source>
</evidence>
<dbReference type="InterPro" id="IPR002657">
    <property type="entry name" value="BilAc:Na_symport/Acr3"/>
</dbReference>
<feature type="transmembrane region" description="Helical" evidence="5">
    <location>
        <begin position="225"/>
        <end position="246"/>
    </location>
</feature>
<gene>
    <name evidence="6" type="ORF">P9271_20210</name>
</gene>
<accession>A0ABU6P3Y7</accession>
<keyword evidence="4 5" id="KW-0472">Membrane</keyword>
<keyword evidence="2 5" id="KW-0812">Transmembrane</keyword>
<sequence length="317" mass="34518">MLQTLNKRLEKIMPLMTPASVVIGVIFAGFLKDFTWLVAWIFAFITFSGSLSSNFSSLKRAFLQPLPLILALLILHVMMPVWAYGIGHLIFGADKLTITGLILGVVIPTGVSSFMWISIYKGNIGLGLSIILIDTILSPFIVPSSLSLLVGEKVEMDVKNMMIGLFFMIVVPSLIGMMLNHMSKGKVKDSLGTVLSPFSKISLGLVVAINSSYVAPFLKDINVKLLIIILTVLFIAFSGYCFAWFLARCLTKDRDTTITLIFTGGMRNISAGAVIAIQFFPAAVAIPVVVGMLFQQVLASLFGLLFSRKEAKVKKAA</sequence>
<feature type="transmembrane region" description="Helical" evidence="5">
    <location>
        <begin position="12"/>
        <end position="31"/>
    </location>
</feature>
<comment type="subcellular location">
    <subcellularLocation>
        <location evidence="1">Membrane</location>
        <topology evidence="1">Multi-pass membrane protein</topology>
    </subcellularLocation>
</comment>
<dbReference type="Pfam" id="PF01758">
    <property type="entry name" value="SBF"/>
    <property type="match status" value="1"/>
</dbReference>
<protein>
    <submittedName>
        <fullName evidence="6">Bile acid:sodium symporter family protein</fullName>
    </submittedName>
</protein>
<dbReference type="Proteomes" id="UP001342826">
    <property type="component" value="Unassembled WGS sequence"/>
</dbReference>